<dbReference type="RefSeq" id="XP_028474799.1">
    <property type="nucleotide sequence ID" value="XM_028624631.1"/>
</dbReference>
<evidence type="ECO:0000256" key="5">
    <source>
        <dbReference type="ARBA" id="ARBA00022729"/>
    </source>
</evidence>
<feature type="chain" id="PRO_5019311035" evidence="13">
    <location>
        <begin position="16"/>
        <end position="627"/>
    </location>
</feature>
<feature type="compositionally biased region" description="Low complexity" evidence="12">
    <location>
        <begin position="598"/>
        <end position="611"/>
    </location>
</feature>
<dbReference type="GeneID" id="39593885"/>
<comment type="similarity">
    <text evidence="11">Belongs to the polysaccharide monooxygenase AA14 family.</text>
</comment>
<keyword evidence="7" id="KW-0186">Copper</keyword>
<feature type="region of interest" description="Disordered" evidence="12">
    <location>
        <begin position="538"/>
        <end position="627"/>
    </location>
</feature>
<dbReference type="Pfam" id="PF22810">
    <property type="entry name" value="LPMO_AA14"/>
    <property type="match status" value="1"/>
</dbReference>
<evidence type="ECO:0000256" key="13">
    <source>
        <dbReference type="SAM" id="SignalP"/>
    </source>
</evidence>
<evidence type="ECO:0000313" key="14">
    <source>
        <dbReference type="EMBL" id="RSH79690.1"/>
    </source>
</evidence>
<evidence type="ECO:0000256" key="9">
    <source>
        <dbReference type="ARBA" id="ARBA00023157"/>
    </source>
</evidence>
<evidence type="ECO:0000256" key="8">
    <source>
        <dbReference type="ARBA" id="ARBA00023033"/>
    </source>
</evidence>
<evidence type="ECO:0000256" key="3">
    <source>
        <dbReference type="ARBA" id="ARBA00022525"/>
    </source>
</evidence>
<feature type="compositionally biased region" description="Basic and acidic residues" evidence="12">
    <location>
        <begin position="588"/>
        <end position="597"/>
    </location>
</feature>
<dbReference type="GO" id="GO:0005576">
    <property type="term" value="C:extracellular region"/>
    <property type="evidence" value="ECO:0007669"/>
    <property type="project" value="UniProtKB-SubCell"/>
</dbReference>
<evidence type="ECO:0000256" key="12">
    <source>
        <dbReference type="SAM" id="MobiDB-lite"/>
    </source>
</evidence>
<dbReference type="OrthoDB" id="2019572at2759"/>
<feature type="compositionally biased region" description="Polar residues" evidence="12">
    <location>
        <begin position="558"/>
        <end position="571"/>
    </location>
</feature>
<keyword evidence="5 13" id="KW-0732">Signal</keyword>
<keyword evidence="10" id="KW-0325">Glycoprotein</keyword>
<keyword evidence="9" id="KW-1015">Disulfide bond</keyword>
<evidence type="ECO:0000256" key="6">
    <source>
        <dbReference type="ARBA" id="ARBA00023002"/>
    </source>
</evidence>
<proteinExistence type="inferred from homology"/>
<accession>A0A427XLF2</accession>
<feature type="compositionally biased region" description="Low complexity" evidence="12">
    <location>
        <begin position="538"/>
        <end position="557"/>
    </location>
</feature>
<keyword evidence="6" id="KW-0560">Oxidoreductase</keyword>
<evidence type="ECO:0000313" key="15">
    <source>
        <dbReference type="Proteomes" id="UP000279236"/>
    </source>
</evidence>
<sequence>MSLLALLVAAVPAAAHLHLQSNACYGYRNNNLNTIYPLSQGTFDEWWFHGYVDDPPADDKIVNLPAGGVTTQSVGCSTGTPGLDYTAGVCDSSSGGDGGTTHAVDVMRTPFDLLQDVRGCGIAIAYESDASLVQPEDFVVISVNTSCPWRRSNDFHIPADLPACPEGGCTCMWGWVHSPNAGGAAEMYFNGFRCNVTGATGTVPLPTAQLARKCNVDKNNCTVGAKSPHYWWQKERNNNFQGYSDPPFYNTDYGYQNGAQTDLWETGDESLWAHECDWAPGPQLYDGAWSNVREVRGEWNGTSIPEKVRQNATNPASQCVNWTKTSTSLASTSTAVTTSVTSFYSTATTDAATQSTSSSSESLSASSSESLSVSESATTVSQSSSTLATEASQSASTSSTESYESVYSSASSSGYISEAVSSEVPASTTATFEPSSTQSISSSETIASTTNSATYEAPTSVQTTEVLSSVESTFSESASTEAVNTGSGVSEEIVSTATGEPSGFSTEAAYSTAGAVSSAEAIYSSVESATTSAPAFTSAVHSSSTPSSAAHASPSTANKGNTGGYNPSNGPNRMGSPKAGSAVNGCSAEEHQPDHHSTQQSNSKTQQSNSKGHSYGQSNIHRRRSRN</sequence>
<dbReference type="InterPro" id="IPR054497">
    <property type="entry name" value="LPMO_AA14"/>
</dbReference>
<dbReference type="Proteomes" id="UP000279236">
    <property type="component" value="Unassembled WGS sequence"/>
</dbReference>
<evidence type="ECO:0000256" key="10">
    <source>
        <dbReference type="ARBA" id="ARBA00023180"/>
    </source>
</evidence>
<keyword evidence="4" id="KW-0479">Metal-binding</keyword>
<name>A0A427XLF2_9TREE</name>
<evidence type="ECO:0000256" key="4">
    <source>
        <dbReference type="ARBA" id="ARBA00022723"/>
    </source>
</evidence>
<comment type="cofactor">
    <cofactor evidence="1">
        <name>Cu(2+)</name>
        <dbReference type="ChEBI" id="CHEBI:29036"/>
    </cofactor>
</comment>
<comment type="subcellular location">
    <subcellularLocation>
        <location evidence="2">Secreted</location>
    </subcellularLocation>
</comment>
<evidence type="ECO:0000256" key="11">
    <source>
        <dbReference type="ARBA" id="ARBA00046340"/>
    </source>
</evidence>
<dbReference type="AlphaFoldDB" id="A0A427XLF2"/>
<feature type="signal peptide" evidence="13">
    <location>
        <begin position="1"/>
        <end position="15"/>
    </location>
</feature>
<keyword evidence="15" id="KW-1185">Reference proteome</keyword>
<protein>
    <submittedName>
        <fullName evidence="14">Uncharacterized protein</fullName>
    </submittedName>
</protein>
<dbReference type="EMBL" id="RSCE01000009">
    <property type="protein sequence ID" value="RSH79690.1"/>
    <property type="molecule type" value="Genomic_DNA"/>
</dbReference>
<evidence type="ECO:0000256" key="2">
    <source>
        <dbReference type="ARBA" id="ARBA00004613"/>
    </source>
</evidence>
<reference evidence="14 15" key="1">
    <citation type="submission" date="2018-11" db="EMBL/GenBank/DDBJ databases">
        <title>Genome sequence of Apiotrichum porosum DSM 27194.</title>
        <authorList>
            <person name="Aliyu H."/>
            <person name="Gorte O."/>
            <person name="Ochsenreither K."/>
        </authorList>
    </citation>
    <scope>NUCLEOTIDE SEQUENCE [LARGE SCALE GENOMIC DNA]</scope>
    <source>
        <strain evidence="14 15">DSM 27194</strain>
    </source>
</reference>
<dbReference type="GO" id="GO:0046872">
    <property type="term" value="F:metal ion binding"/>
    <property type="evidence" value="ECO:0007669"/>
    <property type="project" value="UniProtKB-KW"/>
</dbReference>
<evidence type="ECO:0000256" key="1">
    <source>
        <dbReference type="ARBA" id="ARBA00001973"/>
    </source>
</evidence>
<feature type="region of interest" description="Disordered" evidence="12">
    <location>
        <begin position="350"/>
        <end position="402"/>
    </location>
</feature>
<keyword evidence="3" id="KW-0964">Secreted</keyword>
<comment type="caution">
    <text evidence="14">The sequence shown here is derived from an EMBL/GenBank/DDBJ whole genome shotgun (WGS) entry which is preliminary data.</text>
</comment>
<organism evidence="14 15">
    <name type="scientific">Apiotrichum porosum</name>
    <dbReference type="NCBI Taxonomy" id="105984"/>
    <lineage>
        <taxon>Eukaryota</taxon>
        <taxon>Fungi</taxon>
        <taxon>Dikarya</taxon>
        <taxon>Basidiomycota</taxon>
        <taxon>Agaricomycotina</taxon>
        <taxon>Tremellomycetes</taxon>
        <taxon>Trichosporonales</taxon>
        <taxon>Trichosporonaceae</taxon>
        <taxon>Apiotrichum</taxon>
    </lineage>
</organism>
<dbReference type="GO" id="GO:0004497">
    <property type="term" value="F:monooxygenase activity"/>
    <property type="evidence" value="ECO:0007669"/>
    <property type="project" value="UniProtKB-KW"/>
</dbReference>
<gene>
    <name evidence="14" type="ORF">EHS24_009342</name>
</gene>
<dbReference type="STRING" id="105984.A0A427XLF2"/>
<keyword evidence="8" id="KW-0503">Monooxygenase</keyword>
<evidence type="ECO:0000256" key="7">
    <source>
        <dbReference type="ARBA" id="ARBA00023008"/>
    </source>
</evidence>